<dbReference type="Gene3D" id="3.40.50.720">
    <property type="entry name" value="NAD(P)-binding Rossmann-like Domain"/>
    <property type="match status" value="1"/>
</dbReference>
<evidence type="ECO:0000313" key="5">
    <source>
        <dbReference type="EMBL" id="RNA08158.1"/>
    </source>
</evidence>
<dbReference type="InterPro" id="IPR005106">
    <property type="entry name" value="Asp/hSer_DH_NAD-bd"/>
</dbReference>
<proteinExistence type="inferred from homology"/>
<protein>
    <recommendedName>
        <fullName evidence="2">Aspartate dehydrogenase domain-containing protein</fullName>
    </recommendedName>
</protein>
<reference evidence="5 6" key="1">
    <citation type="journal article" date="2018" name="Sci. Rep.">
        <title>Genomic signatures of local adaptation to the degree of environmental predictability in rotifers.</title>
        <authorList>
            <person name="Franch-Gras L."/>
            <person name="Hahn C."/>
            <person name="Garcia-Roger E.M."/>
            <person name="Carmona M.J."/>
            <person name="Serra M."/>
            <person name="Gomez A."/>
        </authorList>
    </citation>
    <scope>NUCLEOTIDE SEQUENCE [LARGE SCALE GENOMIC DNA]</scope>
    <source>
        <strain evidence="5">HYR1</strain>
    </source>
</reference>
<dbReference type="GO" id="GO:0050661">
    <property type="term" value="F:NADP binding"/>
    <property type="evidence" value="ECO:0007669"/>
    <property type="project" value="InterPro"/>
</dbReference>
<dbReference type="GO" id="GO:0033735">
    <property type="term" value="F:aspartate dehydrogenase [NAD(P)+] activity"/>
    <property type="evidence" value="ECO:0007669"/>
    <property type="project" value="InterPro"/>
</dbReference>
<comment type="similarity">
    <text evidence="1">Belongs to the L-aspartate dehydrogenase family.</text>
</comment>
<dbReference type="EMBL" id="REGN01006835">
    <property type="protein sequence ID" value="RNA08158.1"/>
    <property type="molecule type" value="Genomic_DNA"/>
</dbReference>
<keyword evidence="6" id="KW-1185">Reference proteome</keyword>
<evidence type="ECO:0000259" key="3">
    <source>
        <dbReference type="Pfam" id="PF01958"/>
    </source>
</evidence>
<gene>
    <name evidence="5" type="ORF">BpHYR1_045488</name>
</gene>
<dbReference type="AlphaFoldDB" id="A0A3M7QB03"/>
<evidence type="ECO:0000256" key="1">
    <source>
        <dbReference type="ARBA" id="ARBA00008331"/>
    </source>
</evidence>
<dbReference type="Pfam" id="PF01958">
    <property type="entry name" value="Asp_DH_C"/>
    <property type="match status" value="1"/>
</dbReference>
<dbReference type="SUPFAM" id="SSF51735">
    <property type="entry name" value="NAD(P)-binding Rossmann-fold domains"/>
    <property type="match status" value="1"/>
</dbReference>
<dbReference type="PANTHER" id="PTHR31873:SF6">
    <property type="entry name" value="ASPARTATE DEHYDROGENASE DOMAIN-CONTAINING PROTEIN"/>
    <property type="match status" value="1"/>
</dbReference>
<dbReference type="STRING" id="10195.A0A3M7QB03"/>
<dbReference type="InterPro" id="IPR002811">
    <property type="entry name" value="Asp_DH"/>
</dbReference>
<organism evidence="5 6">
    <name type="scientific">Brachionus plicatilis</name>
    <name type="common">Marine rotifer</name>
    <name type="synonym">Brachionus muelleri</name>
    <dbReference type="NCBI Taxonomy" id="10195"/>
    <lineage>
        <taxon>Eukaryota</taxon>
        <taxon>Metazoa</taxon>
        <taxon>Spiralia</taxon>
        <taxon>Gnathifera</taxon>
        <taxon>Rotifera</taxon>
        <taxon>Eurotatoria</taxon>
        <taxon>Monogononta</taxon>
        <taxon>Pseudotrocha</taxon>
        <taxon>Ploima</taxon>
        <taxon>Brachionidae</taxon>
        <taxon>Brachionus</taxon>
    </lineage>
</organism>
<evidence type="ECO:0000256" key="2">
    <source>
        <dbReference type="ARBA" id="ARBA00020169"/>
    </source>
</evidence>
<dbReference type="InterPro" id="IPR036291">
    <property type="entry name" value="NAD(P)-bd_dom_sf"/>
</dbReference>
<dbReference type="PANTHER" id="PTHR31873">
    <property type="entry name" value="L-ASPARTATE DEHYDROGENASE-RELATED"/>
    <property type="match status" value="1"/>
</dbReference>
<comment type="caution">
    <text evidence="5">The sequence shown here is derived from an EMBL/GenBank/DDBJ whole genome shotgun (WGS) entry which is preliminary data.</text>
</comment>
<dbReference type="GO" id="GO:0009435">
    <property type="term" value="P:NAD+ biosynthetic process"/>
    <property type="evidence" value="ECO:0007669"/>
    <property type="project" value="InterPro"/>
</dbReference>
<dbReference type="Pfam" id="PF03447">
    <property type="entry name" value="NAD_binding_3"/>
    <property type="match status" value="1"/>
</dbReference>
<feature type="domain" description="Aspartate dehydrogenase" evidence="3">
    <location>
        <begin position="167"/>
        <end position="255"/>
    </location>
</feature>
<dbReference type="SUPFAM" id="SSF55347">
    <property type="entry name" value="Glyceraldehyde-3-phosphate dehydrogenase-like, C-terminal domain"/>
    <property type="match status" value="1"/>
</dbReference>
<feature type="domain" description="Aspartate/homoserine dehydrogenase NAD-binding" evidence="4">
    <location>
        <begin position="8"/>
        <end position="115"/>
    </location>
</feature>
<evidence type="ECO:0000259" key="4">
    <source>
        <dbReference type="Pfam" id="PF03447"/>
    </source>
</evidence>
<name>A0A3M7QB03_BRAPC</name>
<accession>A0A3M7QB03</accession>
<dbReference type="Proteomes" id="UP000276133">
    <property type="component" value="Unassembled WGS sequence"/>
</dbReference>
<dbReference type="Gene3D" id="3.30.360.10">
    <property type="entry name" value="Dihydrodipicolinate Reductase, domain 2"/>
    <property type="match status" value="1"/>
</dbReference>
<sequence length="279" mass="31171">MKRVGIVGFGHLGKYLYDRLSDDKNFEIVFIWNRSRIDDQSIDKKLVLADLEDFKNHKVDLIIEVAHPIITQNYGQIFLEHTDYVIGSPTALANQEVLDNLISTSLKFKTKIYVPCGAFWGANDIKKMAAQNTLKGLKITMKKHQTSLKLEGELRTKLENNKIWDSALVLYEGPVRDLCYLAPNNVNTMAVGALSALNLGFDKVQACLIADPSLTDKHVIEIEVTGPFNDKLNQNFKCTTVRSNPAVIGHVTGNQTYASFFYSLLETLSETNASGIIVC</sequence>
<evidence type="ECO:0000313" key="6">
    <source>
        <dbReference type="Proteomes" id="UP000276133"/>
    </source>
</evidence>
<dbReference type="OrthoDB" id="4310724at2759"/>